<evidence type="ECO:0000259" key="4">
    <source>
        <dbReference type="Pfam" id="PF09242"/>
    </source>
</evidence>
<feature type="domain" description="Sulfide dehydrogenase [flavocytochrome c] flavoprotein chain central" evidence="5">
    <location>
        <begin position="166"/>
        <end position="284"/>
    </location>
</feature>
<dbReference type="Pfam" id="PF21706">
    <property type="entry name" value="FCSD_central"/>
    <property type="match status" value="1"/>
</dbReference>
<evidence type="ECO:0000256" key="1">
    <source>
        <dbReference type="ARBA" id="ARBA00022630"/>
    </source>
</evidence>
<evidence type="ECO:0000256" key="2">
    <source>
        <dbReference type="ARBA" id="ARBA00022827"/>
    </source>
</evidence>
<dbReference type="InterPro" id="IPR049386">
    <property type="entry name" value="FCSD_central"/>
</dbReference>
<evidence type="ECO:0000313" key="7">
    <source>
        <dbReference type="Proteomes" id="UP000199423"/>
    </source>
</evidence>
<dbReference type="InterPro" id="IPR052541">
    <property type="entry name" value="SQRD"/>
</dbReference>
<gene>
    <name evidence="6" type="ORF">SAMN04488557_4123</name>
</gene>
<dbReference type="InterPro" id="IPR036188">
    <property type="entry name" value="FAD/NAD-bd_sf"/>
</dbReference>
<dbReference type="EMBL" id="FPCH01000005">
    <property type="protein sequence ID" value="SFV39098.1"/>
    <property type="molecule type" value="Genomic_DNA"/>
</dbReference>
<feature type="domain" description="Flavocytochrome c sulphide dehydrogenase flavin-binding" evidence="4">
    <location>
        <begin position="361"/>
        <end position="429"/>
    </location>
</feature>
<sequence>MTEITRREFSLLTAGASLVAASGLPRPALGSGPARIIVIGGGPGGVTVANRLKSSDPRLDITLVEPKEKYTTCFYSNLYLGGFRSFKSITHDYAGVKKRGIDVVTDTATAIDTKAKTVTLARGSEPMKYDRLVVAPGIDFKYETIEGYSPEAAKIMPHAWQGGEQTWLLKEKLLALPDGGLVVMSAPPNPYRCPPGPYERACMIAHFLKTKKPKAKLILFDAKKTYSKQAVFEEAFEEYYKGIIEINLTNEIDDFAVVKVDAATGVVTTKAGRTERAALANIIPAQKAGSIAAHAGLTENDWCPVHPENFASTKARDVYVLGDAAIANDMPKSAYSAVSQAGVVAADILASLEGKPRAPGKYRNTCWSMLAPDNSAKIGGDYVPATKDGKPYLEVKEPFISKPDDSAELRRETYQESAEWYQTLVADLFGEAPEKPVR</sequence>
<evidence type="ECO:0000259" key="5">
    <source>
        <dbReference type="Pfam" id="PF21706"/>
    </source>
</evidence>
<dbReference type="SUPFAM" id="SSF51905">
    <property type="entry name" value="FAD/NAD(P)-binding domain"/>
    <property type="match status" value="2"/>
</dbReference>
<proteinExistence type="predicted"/>
<protein>
    <submittedName>
        <fullName evidence="6">NADPH-dependent 2,4-dienoyl-CoA reductase, sulfur reductase</fullName>
    </submittedName>
</protein>
<dbReference type="OrthoDB" id="9802771at2"/>
<dbReference type="InterPro" id="IPR015323">
    <property type="entry name" value="FlavoCytC_S_DH_flav-bd"/>
</dbReference>
<dbReference type="Pfam" id="PF07992">
    <property type="entry name" value="Pyr_redox_2"/>
    <property type="match status" value="1"/>
</dbReference>
<feature type="domain" description="FAD/NAD(P)-binding" evidence="3">
    <location>
        <begin position="35"/>
        <end position="151"/>
    </location>
</feature>
<dbReference type="Proteomes" id="UP000199423">
    <property type="component" value="Unassembled WGS sequence"/>
</dbReference>
<organism evidence="6 7">
    <name type="scientific">Hyphomicrobium facile</name>
    <dbReference type="NCBI Taxonomy" id="51670"/>
    <lineage>
        <taxon>Bacteria</taxon>
        <taxon>Pseudomonadati</taxon>
        <taxon>Pseudomonadota</taxon>
        <taxon>Alphaproteobacteria</taxon>
        <taxon>Hyphomicrobiales</taxon>
        <taxon>Hyphomicrobiaceae</taxon>
        <taxon>Hyphomicrobium</taxon>
    </lineage>
</organism>
<dbReference type="STRING" id="51670.SAMN04488557_4123"/>
<dbReference type="InterPro" id="IPR023753">
    <property type="entry name" value="FAD/NAD-binding_dom"/>
</dbReference>
<dbReference type="InterPro" id="IPR037092">
    <property type="entry name" value="FlavoCytC_S_DH_flav-bd_sf"/>
</dbReference>
<dbReference type="SUPFAM" id="SSF55424">
    <property type="entry name" value="FAD/NAD-linked reductases, dimerisation (C-terminal) domain"/>
    <property type="match status" value="1"/>
</dbReference>
<keyword evidence="2" id="KW-0274">FAD</keyword>
<dbReference type="AlphaFoldDB" id="A0A1I7NWY0"/>
<dbReference type="Gene3D" id="3.50.50.60">
    <property type="entry name" value="FAD/NAD(P)-binding domain"/>
    <property type="match status" value="2"/>
</dbReference>
<reference evidence="7" key="1">
    <citation type="submission" date="2016-10" db="EMBL/GenBank/DDBJ databases">
        <authorList>
            <person name="Varghese N."/>
            <person name="Submissions S."/>
        </authorList>
    </citation>
    <scope>NUCLEOTIDE SEQUENCE [LARGE SCALE GENOMIC DNA]</scope>
    <source>
        <strain evidence="7">DSM 1565</strain>
    </source>
</reference>
<dbReference type="InterPro" id="IPR016156">
    <property type="entry name" value="FAD/NAD-linked_Rdtase_dimer_sf"/>
</dbReference>
<accession>A0A1I7NWY0</accession>
<keyword evidence="7" id="KW-1185">Reference proteome</keyword>
<dbReference type="PANTHER" id="PTHR43755:SF1">
    <property type="entry name" value="FAD-DEPENDENT PYRIDINE NUCLEOTIDE-DISULPHIDE OXIDOREDUCTASE"/>
    <property type="match status" value="1"/>
</dbReference>
<dbReference type="PANTHER" id="PTHR43755">
    <property type="match status" value="1"/>
</dbReference>
<dbReference type="GO" id="GO:0050660">
    <property type="term" value="F:flavin adenine dinucleotide binding"/>
    <property type="evidence" value="ECO:0007669"/>
    <property type="project" value="InterPro"/>
</dbReference>
<dbReference type="RefSeq" id="WP_092869623.1">
    <property type="nucleotide sequence ID" value="NZ_FPCH01000005.1"/>
</dbReference>
<dbReference type="Gene3D" id="3.90.760.10">
    <property type="entry name" value="Flavocytochrome c sulphide dehydrogenase, flavin-binding domain"/>
    <property type="match status" value="1"/>
</dbReference>
<dbReference type="Pfam" id="PF09242">
    <property type="entry name" value="FCSD-flav_bind"/>
    <property type="match status" value="1"/>
</dbReference>
<evidence type="ECO:0000259" key="3">
    <source>
        <dbReference type="Pfam" id="PF07992"/>
    </source>
</evidence>
<keyword evidence="1" id="KW-0285">Flavoprotein</keyword>
<evidence type="ECO:0000313" key="6">
    <source>
        <dbReference type="EMBL" id="SFV39098.1"/>
    </source>
</evidence>
<name>A0A1I7NWY0_9HYPH</name>
<dbReference type="GO" id="GO:0016491">
    <property type="term" value="F:oxidoreductase activity"/>
    <property type="evidence" value="ECO:0007669"/>
    <property type="project" value="InterPro"/>
</dbReference>